<dbReference type="SMART" id="SM00635">
    <property type="entry name" value="BID_2"/>
    <property type="match status" value="3"/>
</dbReference>
<organism evidence="3 4">
    <name type="scientific">Ruminococcus bovis</name>
    <dbReference type="NCBI Taxonomy" id="2564099"/>
    <lineage>
        <taxon>Bacteria</taxon>
        <taxon>Bacillati</taxon>
        <taxon>Bacillota</taxon>
        <taxon>Clostridia</taxon>
        <taxon>Eubacteriales</taxon>
        <taxon>Oscillospiraceae</taxon>
        <taxon>Ruminococcus</taxon>
    </lineage>
</organism>
<feature type="domain" description="BIG2" evidence="2">
    <location>
        <begin position="169"/>
        <end position="245"/>
    </location>
</feature>
<evidence type="ECO:0000259" key="2">
    <source>
        <dbReference type="SMART" id="SM00635"/>
    </source>
</evidence>
<dbReference type="EMBL" id="CP039381">
    <property type="protein sequence ID" value="QCT07207.1"/>
    <property type="molecule type" value="Genomic_DNA"/>
</dbReference>
<dbReference type="InterPro" id="IPR003343">
    <property type="entry name" value="Big_2"/>
</dbReference>
<feature type="signal peptide" evidence="1">
    <location>
        <begin position="1"/>
        <end position="21"/>
    </location>
</feature>
<proteinExistence type="predicted"/>
<dbReference type="InterPro" id="IPR008964">
    <property type="entry name" value="Invasin/intimin_cell_adhesion"/>
</dbReference>
<name>A0A4P8XW40_9FIRM</name>
<keyword evidence="4" id="KW-1185">Reference proteome</keyword>
<feature type="domain" description="BIG2" evidence="2">
    <location>
        <begin position="554"/>
        <end position="636"/>
    </location>
</feature>
<accession>A0A4P8XW40</accession>
<protein>
    <recommendedName>
        <fullName evidence="2">BIG2 domain-containing protein</fullName>
    </recommendedName>
</protein>
<evidence type="ECO:0000313" key="3">
    <source>
        <dbReference type="EMBL" id="QCT07207.1"/>
    </source>
</evidence>
<feature type="chain" id="PRO_5038896746" description="BIG2 domain-containing protein" evidence="1">
    <location>
        <begin position="22"/>
        <end position="641"/>
    </location>
</feature>
<dbReference type="Gene3D" id="2.60.40.1080">
    <property type="match status" value="2"/>
</dbReference>
<dbReference type="AlphaFoldDB" id="A0A4P8XW40"/>
<dbReference type="RefSeq" id="WP_138157250.1">
    <property type="nucleotide sequence ID" value="NZ_CP039381.1"/>
</dbReference>
<evidence type="ECO:0000313" key="4">
    <source>
        <dbReference type="Proteomes" id="UP000301475"/>
    </source>
</evidence>
<dbReference type="InterPro" id="IPR008965">
    <property type="entry name" value="CBM2/CBM3_carb-bd_dom_sf"/>
</dbReference>
<dbReference type="Pfam" id="PF07523">
    <property type="entry name" value="Big_3"/>
    <property type="match status" value="1"/>
</dbReference>
<dbReference type="InterPro" id="IPR022038">
    <property type="entry name" value="Ig-like_bact"/>
</dbReference>
<dbReference type="SUPFAM" id="SSF49384">
    <property type="entry name" value="Carbohydrate-binding domain"/>
    <property type="match status" value="1"/>
</dbReference>
<dbReference type="OrthoDB" id="1816394at2"/>
<dbReference type="Pfam" id="PF02368">
    <property type="entry name" value="Big_2"/>
    <property type="match status" value="2"/>
</dbReference>
<dbReference type="KEGG" id="ruj:E5Z56_07485"/>
<gene>
    <name evidence="3" type="ORF">E5Z56_07485</name>
</gene>
<feature type="domain" description="BIG2" evidence="2">
    <location>
        <begin position="470"/>
        <end position="547"/>
    </location>
</feature>
<keyword evidence="1" id="KW-0732">Signal</keyword>
<dbReference type="Proteomes" id="UP000301475">
    <property type="component" value="Chromosome"/>
</dbReference>
<dbReference type="Gene3D" id="2.60.40.3630">
    <property type="match status" value="1"/>
</dbReference>
<sequence length="641" mass="70964">MKGKKFFSILLSILMICSTFGGISVSAISSTDDDYVWINGIGARVTDTVTYTYYINSNYDWENFQGQLEYDKSGLQLESFSMPDIGKDGTDGIMINTDIEGYVYYAGSNISGYKTKYKDVRLCKATFKVLQHGTFTIKNSPEIVTGLNGEAIVDDFKISDDATTRETTKVTPNYVDLKVVSLPKKTIYIEGETFNSDGLNVEATDTNNNIVTINNYTLEGTDKLTLGNNTITVKCKELSATFDVTVYKDSGKIYFEKPDWEGNIYFAHIYENSVGMPFYYWMMKAEKLEEDADGKLYYDLNKLYYSKTLSDGLKPDTQYSIMFCDNINNETCPIMFNTDCIGDTISVVGNEKIIENSIDSKTLYYPATWTNNSKKYGIPLQITSVGTIQGEFIPKGTSPYDIINKWDKEYPDYPNKDSYSDQSTARSHKDRLAEIKVTFKKMINEGKILVAGGGVYSDKETDTTKPTVKKVAKVTVNKKSVVLVKGRTTTVKATVSPSNASNKKLKWTTSNSKVAVVNSQGKITAKGKGVATIKVMALDGSKKYATIKVTVKQPVTSVKLNRKSANLKVKGNAKQKTVTLKATVNPKNANNKAVKWTTSNTKIATVNSKGKVTAKKKGTCYITATAKDGSKKSAKCKIVVK</sequence>
<dbReference type="GO" id="GO:0030246">
    <property type="term" value="F:carbohydrate binding"/>
    <property type="evidence" value="ECO:0007669"/>
    <property type="project" value="InterPro"/>
</dbReference>
<reference evidence="3 4" key="1">
    <citation type="submission" date="2019-04" db="EMBL/GenBank/DDBJ databases">
        <authorList>
            <person name="Embree M."/>
            <person name="Gaffney J.R."/>
        </authorList>
    </citation>
    <scope>NUCLEOTIDE SEQUENCE [LARGE SCALE GENOMIC DNA]</scope>
    <source>
        <strain evidence="3 4">JE7A12</strain>
    </source>
</reference>
<evidence type="ECO:0000256" key="1">
    <source>
        <dbReference type="SAM" id="SignalP"/>
    </source>
</evidence>
<dbReference type="SUPFAM" id="SSF49373">
    <property type="entry name" value="Invasin/intimin cell-adhesion fragments"/>
    <property type="match status" value="2"/>
</dbReference>